<reference evidence="2 3" key="1">
    <citation type="submission" date="2010-12" db="EMBL/GenBank/DDBJ databases">
        <title>Complete sequence of Bacillus cellulosilyticus DSM 2522.</title>
        <authorList>
            <consortium name="US DOE Joint Genome Institute"/>
            <person name="Lucas S."/>
            <person name="Copeland A."/>
            <person name="Lapidus A."/>
            <person name="Cheng J.-F."/>
            <person name="Bruce D."/>
            <person name="Goodwin L."/>
            <person name="Pitluck S."/>
            <person name="Chertkov O."/>
            <person name="Detter J.C."/>
            <person name="Han C."/>
            <person name="Tapia R."/>
            <person name="Land M."/>
            <person name="Hauser L."/>
            <person name="Jeffries C."/>
            <person name="Kyrpides N."/>
            <person name="Ivanova N."/>
            <person name="Mikhailova N."/>
            <person name="Brumm P."/>
            <person name="Mead D."/>
            <person name="Woyke T."/>
        </authorList>
    </citation>
    <scope>NUCLEOTIDE SEQUENCE [LARGE SCALE GENOMIC DNA]</scope>
    <source>
        <strain evidence="3">ATCC 21833 / DSM 2522 / FERM P-1141 / JCM 9156 / N-4</strain>
    </source>
</reference>
<keyword evidence="3" id="KW-1185">Reference proteome</keyword>
<organism evidence="2 3">
    <name type="scientific">Evansella cellulosilytica (strain ATCC 21833 / DSM 2522 / FERM P-1141 / JCM 9156 / N-4)</name>
    <name type="common">Bacillus cellulosilyticus</name>
    <dbReference type="NCBI Taxonomy" id="649639"/>
    <lineage>
        <taxon>Bacteria</taxon>
        <taxon>Bacillati</taxon>
        <taxon>Bacillota</taxon>
        <taxon>Bacilli</taxon>
        <taxon>Bacillales</taxon>
        <taxon>Bacillaceae</taxon>
        <taxon>Evansella</taxon>
    </lineage>
</organism>
<keyword evidence="1" id="KW-1133">Transmembrane helix</keyword>
<sequence>MSKSKLTMFITGGVSILSIFLVFYIFPKNDNEYIVSSHIKDNCEYERMSADVFYLDTLEDLESVSSLIIEANIRGNSKSVNFENNEKESNHLLNNPYAGFTSTEIKISKIFKDLEKKVNIGDVIEIMEPMYPIEIDNNMKLLTFEDYERLKSGNNYILFLSWNANQELYEIIALNQGKYNIESILTNDQISSHDVDYYYFAEEVKDRFINND</sequence>
<dbReference type="RefSeq" id="WP_013487795.1">
    <property type="nucleotide sequence ID" value="NC_014829.1"/>
</dbReference>
<dbReference type="KEGG" id="bco:Bcell_1189"/>
<accession>E6TRT1</accession>
<name>E6TRT1_EVAC2</name>
<evidence type="ECO:0000313" key="2">
    <source>
        <dbReference type="EMBL" id="ADU29454.1"/>
    </source>
</evidence>
<dbReference type="OrthoDB" id="2611907at2"/>
<dbReference type="AlphaFoldDB" id="E6TRT1"/>
<dbReference type="EMBL" id="CP002394">
    <property type="protein sequence ID" value="ADU29454.1"/>
    <property type="molecule type" value="Genomic_DNA"/>
</dbReference>
<keyword evidence="1" id="KW-0472">Membrane</keyword>
<protein>
    <submittedName>
        <fullName evidence="2">Uncharacterized protein</fullName>
    </submittedName>
</protein>
<proteinExistence type="predicted"/>
<dbReference type="eggNOG" id="ENOG5030619">
    <property type="taxonomic scope" value="Bacteria"/>
</dbReference>
<dbReference type="Proteomes" id="UP000001401">
    <property type="component" value="Chromosome"/>
</dbReference>
<dbReference type="HOGENOM" id="CLU_1297729_0_0_9"/>
<feature type="transmembrane region" description="Helical" evidence="1">
    <location>
        <begin position="6"/>
        <end position="26"/>
    </location>
</feature>
<keyword evidence="1" id="KW-0812">Transmembrane</keyword>
<gene>
    <name evidence="2" type="ordered locus">Bcell_1189</name>
</gene>
<evidence type="ECO:0000313" key="3">
    <source>
        <dbReference type="Proteomes" id="UP000001401"/>
    </source>
</evidence>
<evidence type="ECO:0000256" key="1">
    <source>
        <dbReference type="SAM" id="Phobius"/>
    </source>
</evidence>